<accession>A0A1I5YTB0</accession>
<dbReference type="RefSeq" id="WP_090662072.1">
    <property type="nucleotide sequence ID" value="NZ_FOXQ01000014.1"/>
</dbReference>
<proteinExistence type="predicted"/>
<dbReference type="OrthoDB" id="9796457at2"/>
<dbReference type="InterPro" id="IPR008207">
    <property type="entry name" value="Sig_transdc_His_kin_Hpt_dom"/>
</dbReference>
<gene>
    <name evidence="3" type="ORF">SAMN05444277_1148</name>
</gene>
<dbReference type="GO" id="GO:0004672">
    <property type="term" value="F:protein kinase activity"/>
    <property type="evidence" value="ECO:0007669"/>
    <property type="project" value="UniProtKB-ARBA"/>
</dbReference>
<keyword evidence="1" id="KW-0597">Phosphoprotein</keyword>
<protein>
    <recommendedName>
        <fullName evidence="2">HPt domain-containing protein</fullName>
    </recommendedName>
</protein>
<dbReference type="Gene3D" id="1.20.120.160">
    <property type="entry name" value="HPT domain"/>
    <property type="match status" value="1"/>
</dbReference>
<name>A0A1I5YTB0_9BACT</name>
<dbReference type="EMBL" id="FOXQ01000014">
    <property type="protein sequence ID" value="SFQ47436.1"/>
    <property type="molecule type" value="Genomic_DNA"/>
</dbReference>
<feature type="domain" description="HPt" evidence="2">
    <location>
        <begin position="20"/>
        <end position="118"/>
    </location>
</feature>
<dbReference type="Proteomes" id="UP000199031">
    <property type="component" value="Unassembled WGS sequence"/>
</dbReference>
<evidence type="ECO:0000256" key="1">
    <source>
        <dbReference type="PROSITE-ProRule" id="PRU00110"/>
    </source>
</evidence>
<evidence type="ECO:0000313" key="3">
    <source>
        <dbReference type="EMBL" id="SFQ47436.1"/>
    </source>
</evidence>
<organism evidence="3 4">
    <name type="scientific">Parafilimonas terrae</name>
    <dbReference type="NCBI Taxonomy" id="1465490"/>
    <lineage>
        <taxon>Bacteria</taxon>
        <taxon>Pseudomonadati</taxon>
        <taxon>Bacteroidota</taxon>
        <taxon>Chitinophagia</taxon>
        <taxon>Chitinophagales</taxon>
        <taxon>Chitinophagaceae</taxon>
        <taxon>Parafilimonas</taxon>
    </lineage>
</organism>
<dbReference type="InterPro" id="IPR036641">
    <property type="entry name" value="HPT_dom_sf"/>
</dbReference>
<dbReference type="GO" id="GO:0000160">
    <property type="term" value="P:phosphorelay signal transduction system"/>
    <property type="evidence" value="ECO:0007669"/>
    <property type="project" value="InterPro"/>
</dbReference>
<dbReference type="PROSITE" id="PS50894">
    <property type="entry name" value="HPT"/>
    <property type="match status" value="1"/>
</dbReference>
<dbReference type="AlphaFoldDB" id="A0A1I5YTB0"/>
<reference evidence="3 4" key="1">
    <citation type="submission" date="2016-10" db="EMBL/GenBank/DDBJ databases">
        <authorList>
            <person name="de Groot N.N."/>
        </authorList>
    </citation>
    <scope>NUCLEOTIDE SEQUENCE [LARGE SCALE GENOMIC DNA]</scope>
    <source>
        <strain evidence="3 4">DSM 28286</strain>
    </source>
</reference>
<evidence type="ECO:0000313" key="4">
    <source>
        <dbReference type="Proteomes" id="UP000199031"/>
    </source>
</evidence>
<evidence type="ECO:0000259" key="2">
    <source>
        <dbReference type="PROSITE" id="PS50894"/>
    </source>
</evidence>
<dbReference type="STRING" id="1465490.SAMN05444277_1148"/>
<keyword evidence="4" id="KW-1185">Reference proteome</keyword>
<dbReference type="SUPFAM" id="SSF47226">
    <property type="entry name" value="Histidine-containing phosphotransfer domain, HPT domain"/>
    <property type="match status" value="1"/>
</dbReference>
<sequence length="118" mass="13708">MPEVAKLYDTALLIRTHNADQEFVKFMASLFVQHMPESNAGLEKACAESNWEKVYFFAHKMKASIDLFNLEPIKDIIRKVEQRALKFTQTDLIPGDVIFITDYIQQCISAMKMEFELE</sequence>
<feature type="modified residue" description="Phosphohistidine" evidence="1">
    <location>
        <position position="59"/>
    </location>
</feature>